<dbReference type="InterPro" id="IPR016047">
    <property type="entry name" value="M23ase_b-sheet_dom"/>
</dbReference>
<sequence length="335" mass="37765">MLLSTLPFAAAGATAEQAPQGQPAKDIKTELTERKQLFDEVSEVTGIPWHYLAAIDQYERTLTIANPKKRPRRDGLIGIYYSDLEWAGLANPNHEDRNPRTISLFGGKGRDGSGDGVADRGNDLDVLSTMASYLLSYGTGEDQFKLALWNYYHNPRSVERIGQFYRIYSAFGRIDLHEHAFPLPLGAEYSYRSTWGASRGWGGHRIHEGTDLFAGYGVPVRSTCYGIVEIKGWNPYGGWRVGLRDLNNVYHYYAHLSGFEKKLQQGDIVKPGQVLGWVGSSGYGKPGTQGKFPPHLHFGLYRDNGKTEWSFDPYSYLRKWEREDRLRSQKKSGSS</sequence>
<dbReference type="InterPro" id="IPR011055">
    <property type="entry name" value="Dup_hybrid_motif"/>
</dbReference>
<evidence type="ECO:0000313" key="3">
    <source>
        <dbReference type="EMBL" id="MFB9751803.1"/>
    </source>
</evidence>
<dbReference type="Pfam" id="PF01551">
    <property type="entry name" value="Peptidase_M23"/>
    <property type="match status" value="1"/>
</dbReference>
<dbReference type="RefSeq" id="WP_379117169.1">
    <property type="nucleotide sequence ID" value="NZ_BAAAYO010000010.1"/>
</dbReference>
<accession>A0ABV5VU67</accession>
<comment type="caution">
    <text evidence="3">The sequence shown here is derived from an EMBL/GenBank/DDBJ whole genome shotgun (WGS) entry which is preliminary data.</text>
</comment>
<keyword evidence="1" id="KW-0732">Signal</keyword>
<reference evidence="3 4" key="1">
    <citation type="submission" date="2024-09" db="EMBL/GenBank/DDBJ databases">
        <authorList>
            <person name="Sun Q."/>
            <person name="Mori K."/>
        </authorList>
    </citation>
    <scope>NUCLEOTIDE SEQUENCE [LARGE SCALE GENOMIC DNA]</scope>
    <source>
        <strain evidence="3 4">JCM 12520</strain>
    </source>
</reference>
<dbReference type="PANTHER" id="PTHR21666">
    <property type="entry name" value="PEPTIDASE-RELATED"/>
    <property type="match status" value="1"/>
</dbReference>
<feature type="domain" description="M23ase beta-sheet core" evidence="2">
    <location>
        <begin position="206"/>
        <end position="304"/>
    </location>
</feature>
<dbReference type="Gene3D" id="2.70.70.10">
    <property type="entry name" value="Glucose Permease (Domain IIA)"/>
    <property type="match status" value="1"/>
</dbReference>
<evidence type="ECO:0000256" key="1">
    <source>
        <dbReference type="ARBA" id="ARBA00022729"/>
    </source>
</evidence>
<dbReference type="SUPFAM" id="SSF51261">
    <property type="entry name" value="Duplicated hybrid motif"/>
    <property type="match status" value="1"/>
</dbReference>
<gene>
    <name evidence="3" type="ORF">ACFFNY_09485</name>
</gene>
<evidence type="ECO:0000313" key="4">
    <source>
        <dbReference type="Proteomes" id="UP001589619"/>
    </source>
</evidence>
<name>A0ABV5VU67_9BACL</name>
<dbReference type="PANTHER" id="PTHR21666:SF289">
    <property type="entry name" value="L-ALA--D-GLU ENDOPEPTIDASE"/>
    <property type="match status" value="1"/>
</dbReference>
<evidence type="ECO:0000259" key="2">
    <source>
        <dbReference type="Pfam" id="PF01551"/>
    </source>
</evidence>
<dbReference type="Proteomes" id="UP001589619">
    <property type="component" value="Unassembled WGS sequence"/>
</dbReference>
<keyword evidence="4" id="KW-1185">Reference proteome</keyword>
<dbReference type="CDD" id="cd12797">
    <property type="entry name" value="M23_peptidase"/>
    <property type="match status" value="1"/>
</dbReference>
<dbReference type="EMBL" id="JBHMAG010000007">
    <property type="protein sequence ID" value="MFB9751803.1"/>
    <property type="molecule type" value="Genomic_DNA"/>
</dbReference>
<protein>
    <submittedName>
        <fullName evidence="3">M23 family metallopeptidase</fullName>
    </submittedName>
</protein>
<proteinExistence type="predicted"/>
<organism evidence="3 4">
    <name type="scientific">Paenibacillus hodogayensis</name>
    <dbReference type="NCBI Taxonomy" id="279208"/>
    <lineage>
        <taxon>Bacteria</taxon>
        <taxon>Bacillati</taxon>
        <taxon>Bacillota</taxon>
        <taxon>Bacilli</taxon>
        <taxon>Bacillales</taxon>
        <taxon>Paenibacillaceae</taxon>
        <taxon>Paenibacillus</taxon>
    </lineage>
</organism>
<dbReference type="InterPro" id="IPR050570">
    <property type="entry name" value="Cell_wall_metabolism_enzyme"/>
</dbReference>